<evidence type="ECO:0000313" key="4">
    <source>
        <dbReference type="Proteomes" id="UP000258613"/>
    </source>
</evidence>
<proteinExistence type="predicted"/>
<dbReference type="Proteomes" id="UP000258707">
    <property type="component" value="Chromosome"/>
</dbReference>
<dbReference type="EMBL" id="CP027033">
    <property type="protein sequence ID" value="AXR81957.1"/>
    <property type="molecule type" value="Genomic_DNA"/>
</dbReference>
<dbReference type="KEGG" id="nag:AArcMg_1954"/>
<name>A0A346PR12_9EURY</name>
<evidence type="ECO:0000313" key="2">
    <source>
        <dbReference type="EMBL" id="AXR78054.1"/>
    </source>
</evidence>
<keyword evidence="4" id="KW-1185">Reference proteome</keyword>
<organism evidence="3 4">
    <name type="scientific">Natrarchaeobaculum sulfurireducens</name>
    <dbReference type="NCBI Taxonomy" id="2044521"/>
    <lineage>
        <taxon>Archaea</taxon>
        <taxon>Methanobacteriati</taxon>
        <taxon>Methanobacteriota</taxon>
        <taxon>Stenosarchaea group</taxon>
        <taxon>Halobacteria</taxon>
        <taxon>Halobacteriales</taxon>
        <taxon>Natrialbaceae</taxon>
        <taxon>Natrarchaeobaculum</taxon>
    </lineage>
</organism>
<keyword evidence="1" id="KW-0472">Membrane</keyword>
<feature type="transmembrane region" description="Helical" evidence="1">
    <location>
        <begin position="56"/>
        <end position="82"/>
    </location>
</feature>
<accession>A0A346PEV9</accession>
<dbReference type="EMBL" id="CP024047">
    <property type="protein sequence ID" value="AXR78054.1"/>
    <property type="molecule type" value="Genomic_DNA"/>
</dbReference>
<evidence type="ECO:0000313" key="5">
    <source>
        <dbReference type="Proteomes" id="UP000258707"/>
    </source>
</evidence>
<feature type="transmembrane region" description="Helical" evidence="1">
    <location>
        <begin position="21"/>
        <end position="44"/>
    </location>
</feature>
<protein>
    <submittedName>
        <fullName evidence="3">Uncharacterized protein</fullName>
    </submittedName>
</protein>
<keyword evidence="1" id="KW-1133">Transmembrane helix</keyword>
<evidence type="ECO:0000256" key="1">
    <source>
        <dbReference type="SAM" id="Phobius"/>
    </source>
</evidence>
<sequence length="88" mass="9162">MVRMTASSTSSDNIGLFKSPFSIVSAGVGVISLLASVAFLWTGYQESTLPVAGTELSILTGLVGFMLALLVAVTALFMAAFMEPGFDH</sequence>
<reference evidence="5" key="1">
    <citation type="submission" date="2017-10" db="EMBL/GenBank/DDBJ databases">
        <title>Phenotypic and genomic properties of facultatively anaerobic sulfur-reducing natronoarchaea from hypersaline soda lakes.</title>
        <authorList>
            <person name="Sorokin D.Y."/>
            <person name="Kublanov I.V."/>
            <person name="Roman P."/>
            <person name="Sinninghe Damste J.S."/>
            <person name="Golyshin P.N."/>
            <person name="Rojo D."/>
            <person name="Ciordia S."/>
            <person name="Mena Md.C."/>
            <person name="Ferrer M."/>
            <person name="Messina E."/>
            <person name="Smedile F."/>
            <person name="La Spada G."/>
            <person name="La Cono V."/>
            <person name="Yakimov M.M."/>
        </authorList>
    </citation>
    <scope>NUCLEOTIDE SEQUENCE [LARGE SCALE GENOMIC DNA]</scope>
    <source>
        <strain evidence="5">AArc1</strain>
    </source>
</reference>
<gene>
    <name evidence="2" type="ORF">AArc1_1726</name>
    <name evidence="3" type="ORF">AArcMg_1954</name>
</gene>
<reference evidence="4" key="2">
    <citation type="submission" date="2018-02" db="EMBL/GenBank/DDBJ databases">
        <title>Phenotypic and genomic properties of facultatively anaerobic sulfur-reducing natronoarchaea from hypersaline soda lakes.</title>
        <authorList>
            <person name="Sorokin D.Y."/>
            <person name="Kublanov I.V."/>
            <person name="Roman P."/>
            <person name="Sinninghe Damste J.S."/>
            <person name="Golyshin P.N."/>
            <person name="Rojo D."/>
            <person name="Ciordia S."/>
            <person name="Mena M.D.C."/>
            <person name="Ferrer M."/>
            <person name="Messina E."/>
            <person name="Smedile F."/>
            <person name="La Spada G."/>
            <person name="La Cono V."/>
            <person name="Yakimov M.M."/>
        </authorList>
    </citation>
    <scope>NUCLEOTIDE SEQUENCE [LARGE SCALE GENOMIC DNA]</scope>
    <source>
        <strain evidence="4">AArc-Mg</strain>
    </source>
</reference>
<keyword evidence="1" id="KW-0812">Transmembrane</keyword>
<dbReference type="Proteomes" id="UP000258613">
    <property type="component" value="Chromosome"/>
</dbReference>
<reference evidence="3" key="3">
    <citation type="journal article" date="2019" name="Int. J. Syst. Evol. Microbiol.">
        <title>Natronolimnobius sulfurireducens sp. nov. and Halalkaliarchaeum desulfuricum gen. nov., sp. nov., the first sulfur-respiring alkaliphilic haloarchaea from hypersaline alkaline lakes.</title>
        <authorList>
            <person name="Sorokin D.Y."/>
            <person name="Yakimov M."/>
            <person name="Messina E."/>
            <person name="Merkel A.Y."/>
            <person name="Bale N.J."/>
            <person name="Sinninghe Damste J.S."/>
        </authorList>
    </citation>
    <scope>NUCLEOTIDE SEQUENCE</scope>
    <source>
        <strain evidence="3">AArc-Mg</strain>
        <strain evidence="2">AArc1</strain>
    </source>
</reference>
<dbReference type="AlphaFoldDB" id="A0A346PR12"/>
<dbReference type="KEGG" id="nan:AArc1_1726"/>
<accession>A0A346PR12</accession>
<evidence type="ECO:0000313" key="3">
    <source>
        <dbReference type="EMBL" id="AXR81957.1"/>
    </source>
</evidence>